<gene>
    <name evidence="1" type="ORF">ERX46_09040</name>
</gene>
<sequence length="307" mass="34677">MKKSAFEPLLFLLKTDKLINLKKSTLLSIFLLFGITLNAQVAFYLRPTIIAKTNQGKFGSFSGKASFNTITNEHFTFANQPVLFSGYLDIGFNIGIQIKEKHFIELGLSSDYSSIGNNILINSTYTDFQTGKEYITNNYSMGTTSIYYPRLSVDYHNNFWSNPKETLRIRSVAGVGVLIGGKSIASNGGDSPDQPNSPEDYREIGPNIFITNEYSTSTNNGGNTAYFKLGFGMDFNTKKDRHLFSLDASYLLSARPVQYEETRIHVLDNGNEVNYLFDQSSRGSGFYFQISRKFQVYPWIPIRKDKI</sequence>
<accession>A0A4Q4KNS9</accession>
<evidence type="ECO:0000313" key="1">
    <source>
        <dbReference type="EMBL" id="RYM34094.1"/>
    </source>
</evidence>
<protein>
    <recommendedName>
        <fullName evidence="3">Outer membrane protein beta-barrel domain-containing protein</fullName>
    </recommendedName>
</protein>
<dbReference type="Proteomes" id="UP000293952">
    <property type="component" value="Unassembled WGS sequence"/>
</dbReference>
<comment type="caution">
    <text evidence="1">The sequence shown here is derived from an EMBL/GenBank/DDBJ whole genome shotgun (WGS) entry which is preliminary data.</text>
</comment>
<dbReference type="AlphaFoldDB" id="A0A4Q4KNS9"/>
<dbReference type="EMBL" id="SETE01000003">
    <property type="protein sequence ID" value="RYM34094.1"/>
    <property type="molecule type" value="Genomic_DNA"/>
</dbReference>
<reference evidence="1 2" key="1">
    <citation type="submission" date="2019-02" db="EMBL/GenBank/DDBJ databases">
        <title>Genome sequence of the sea-ice species Brumimicrobium glaciale.</title>
        <authorList>
            <person name="Bowman J.P."/>
        </authorList>
    </citation>
    <scope>NUCLEOTIDE SEQUENCE [LARGE SCALE GENOMIC DNA]</scope>
    <source>
        <strain evidence="1 2">IC156</strain>
    </source>
</reference>
<keyword evidence="2" id="KW-1185">Reference proteome</keyword>
<proteinExistence type="predicted"/>
<organism evidence="1 2">
    <name type="scientific">Brumimicrobium glaciale</name>
    <dbReference type="NCBI Taxonomy" id="200475"/>
    <lineage>
        <taxon>Bacteria</taxon>
        <taxon>Pseudomonadati</taxon>
        <taxon>Bacteroidota</taxon>
        <taxon>Flavobacteriia</taxon>
        <taxon>Flavobacteriales</taxon>
        <taxon>Crocinitomicaceae</taxon>
        <taxon>Brumimicrobium</taxon>
    </lineage>
</organism>
<evidence type="ECO:0008006" key="3">
    <source>
        <dbReference type="Google" id="ProtNLM"/>
    </source>
</evidence>
<name>A0A4Q4KNS9_9FLAO</name>
<dbReference type="RefSeq" id="WP_130093535.1">
    <property type="nucleotide sequence ID" value="NZ_SETE01000003.1"/>
</dbReference>
<evidence type="ECO:0000313" key="2">
    <source>
        <dbReference type="Proteomes" id="UP000293952"/>
    </source>
</evidence>
<dbReference type="OrthoDB" id="1466642at2"/>